<reference evidence="4" key="1">
    <citation type="submission" date="2018-05" db="EMBL/GenBank/DDBJ databases">
        <title>Azospirillum thermophila sp. nov., a novel isolated from hot spring.</title>
        <authorList>
            <person name="Zhao Z."/>
        </authorList>
    </citation>
    <scope>NUCLEOTIDE SEQUENCE [LARGE SCALE GENOMIC DNA]</scope>
    <source>
        <strain evidence="4">CFH 70021</strain>
    </source>
</reference>
<dbReference type="AlphaFoldDB" id="A0A2S2CUS5"/>
<keyword evidence="1" id="KW-1133">Transmembrane helix</keyword>
<proteinExistence type="predicted"/>
<dbReference type="GO" id="GO:0016020">
    <property type="term" value="C:membrane"/>
    <property type="evidence" value="ECO:0007669"/>
    <property type="project" value="InterPro"/>
</dbReference>
<feature type="transmembrane region" description="Helical" evidence="1">
    <location>
        <begin position="314"/>
        <end position="332"/>
    </location>
</feature>
<dbReference type="OrthoDB" id="7305352at2"/>
<gene>
    <name evidence="3" type="ORF">DEW08_14135</name>
</gene>
<evidence type="ECO:0000256" key="1">
    <source>
        <dbReference type="SAM" id="Phobius"/>
    </source>
</evidence>
<dbReference type="KEGG" id="azz:DEW08_14135"/>
<evidence type="ECO:0000313" key="4">
    <source>
        <dbReference type="Proteomes" id="UP000245629"/>
    </source>
</evidence>
<sequence>MADSVQAELERALFHGIPLDRLPGLDEYLGGIAQRNPDTGFIAVLGEKDQVLQAVGLEPDRLAGLIHAMRDVAEPASRAVAARPVEREGYLVVRMRLRDAGETVSHTLGHVLVGVHPRAIRAQILRELTVVALGALAVTLLLAEMSAALVSAILLAPLRRLSAVMASAALGDFSTLVGRRPRDQLGRLLLACNAAVFLMHDRRQRFAAHADEVRSAVFDAEVARAVEAARDRTLDALGPGLATPPRRVVDARASDAQGYVALAVAAAALAAAAAVPAARGVPEDVPAFLAAGGVALLAGLLAGRSAPARRVRGAALLAGLAVACGAVLLLRGAALSGLVAALAGGGLAAGLSLAYVRRQVRGGAGTVLRATAVALVAALLWAVALDWNGGELAASALVLSLLALPVARPFVIPRS</sequence>
<evidence type="ECO:0000313" key="3">
    <source>
        <dbReference type="EMBL" id="AWK88027.1"/>
    </source>
</evidence>
<feature type="domain" description="HAMP" evidence="2">
    <location>
        <begin position="152"/>
        <end position="204"/>
    </location>
</feature>
<organism evidence="3 4">
    <name type="scientific">Azospirillum thermophilum</name>
    <dbReference type="NCBI Taxonomy" id="2202148"/>
    <lineage>
        <taxon>Bacteria</taxon>
        <taxon>Pseudomonadati</taxon>
        <taxon>Pseudomonadota</taxon>
        <taxon>Alphaproteobacteria</taxon>
        <taxon>Rhodospirillales</taxon>
        <taxon>Azospirillaceae</taxon>
        <taxon>Azospirillum</taxon>
    </lineage>
</organism>
<protein>
    <recommendedName>
        <fullName evidence="2">HAMP domain-containing protein</fullName>
    </recommendedName>
</protein>
<dbReference type="PROSITE" id="PS50885">
    <property type="entry name" value="HAMP"/>
    <property type="match status" value="1"/>
</dbReference>
<dbReference type="EMBL" id="CP029353">
    <property type="protein sequence ID" value="AWK88027.1"/>
    <property type="molecule type" value="Genomic_DNA"/>
</dbReference>
<feature type="transmembrane region" description="Helical" evidence="1">
    <location>
        <begin position="256"/>
        <end position="279"/>
    </location>
</feature>
<dbReference type="InterPro" id="IPR003660">
    <property type="entry name" value="HAMP_dom"/>
</dbReference>
<dbReference type="GO" id="GO:0007165">
    <property type="term" value="P:signal transduction"/>
    <property type="evidence" value="ECO:0007669"/>
    <property type="project" value="InterPro"/>
</dbReference>
<feature type="transmembrane region" description="Helical" evidence="1">
    <location>
        <begin position="128"/>
        <end position="155"/>
    </location>
</feature>
<keyword evidence="1" id="KW-0812">Transmembrane</keyword>
<accession>A0A2S2CUS5</accession>
<feature type="transmembrane region" description="Helical" evidence="1">
    <location>
        <begin position="338"/>
        <end position="356"/>
    </location>
</feature>
<feature type="transmembrane region" description="Helical" evidence="1">
    <location>
        <begin position="285"/>
        <end position="302"/>
    </location>
</feature>
<dbReference type="Proteomes" id="UP000245629">
    <property type="component" value="Chromosome 2"/>
</dbReference>
<keyword evidence="1" id="KW-0472">Membrane</keyword>
<evidence type="ECO:0000259" key="2">
    <source>
        <dbReference type="PROSITE" id="PS50885"/>
    </source>
</evidence>
<feature type="transmembrane region" description="Helical" evidence="1">
    <location>
        <begin position="368"/>
        <end position="387"/>
    </location>
</feature>
<feature type="transmembrane region" description="Helical" evidence="1">
    <location>
        <begin position="393"/>
        <end position="411"/>
    </location>
</feature>
<name>A0A2S2CUS5_9PROT</name>
<keyword evidence="4" id="KW-1185">Reference proteome</keyword>